<dbReference type="Proteomes" id="UP000290540">
    <property type="component" value="Unassembled WGS sequence"/>
</dbReference>
<evidence type="ECO:0000313" key="3">
    <source>
        <dbReference type="Proteomes" id="UP000290540"/>
    </source>
</evidence>
<gene>
    <name evidence="2" type="ORF">BFJ63_vAg4990</name>
</gene>
<reference evidence="2 3" key="1">
    <citation type="submission" date="2016-12" db="EMBL/GenBank/DDBJ databases">
        <title>Draft genome sequence of Fusarium oxysporum causing rot on Narcissus.</title>
        <authorList>
            <person name="Armitage A.D."/>
            <person name="Taylor A."/>
            <person name="Clarkson J.P."/>
            <person name="Harrison R.J."/>
            <person name="Jackson A.C."/>
        </authorList>
    </citation>
    <scope>NUCLEOTIDE SEQUENCE [LARGE SCALE GENOMIC DNA]</scope>
    <source>
        <strain evidence="2 3">N139</strain>
    </source>
</reference>
<name>A0A4Q2VZ61_FUSOX</name>
<accession>A0A4Q2VZ61</accession>
<sequence length="405" mass="44971">MTDSLVKRQKQDTPQREYKTDGCYALSCQIIYHALPDGIFDVTGADAFLAATEIPETAKTTQWRQEHQDEDLPHVLARDLLEDHSGRAFPSIDQGQCGTCKPAGHTLSLTDMYGIPDKPRADLKGRIRGRKEALDAAAVKSMRAKPVALCVQEEMPRRTLQKGEPLLNSNVAILQDLPGFRARDFWLTHKIQFASGNAEKPNTNSKADPTPQLDTQAIHRDGLKDPPKSTPITELDAPAESRALVIVDEDQGADEPIPDIFETLDEMLRQRGNFDEAVDVATLMWKMIRNTYDQGINPSSMHHEPGPTQSERAQTGPTLILTHSNVVSGLETEIVLYPPIEGRILSRACVRQFQTSTDLPPASQSTILNTFHRARDVQCMPGFANEQAIMATYNGKKLGIRKETK</sequence>
<protein>
    <submittedName>
        <fullName evidence="2">Uncharacterized protein</fullName>
    </submittedName>
</protein>
<feature type="region of interest" description="Disordered" evidence="1">
    <location>
        <begin position="218"/>
        <end position="237"/>
    </location>
</feature>
<evidence type="ECO:0000256" key="1">
    <source>
        <dbReference type="SAM" id="MobiDB-lite"/>
    </source>
</evidence>
<proteinExistence type="predicted"/>
<dbReference type="EMBL" id="MQTW01000026">
    <property type="protein sequence ID" value="RYC92336.1"/>
    <property type="molecule type" value="Genomic_DNA"/>
</dbReference>
<evidence type="ECO:0000313" key="2">
    <source>
        <dbReference type="EMBL" id="RYC92336.1"/>
    </source>
</evidence>
<feature type="compositionally biased region" description="Basic and acidic residues" evidence="1">
    <location>
        <begin position="218"/>
        <end position="227"/>
    </location>
</feature>
<dbReference type="AlphaFoldDB" id="A0A4Q2VZ61"/>
<comment type="caution">
    <text evidence="2">The sequence shown here is derived from an EMBL/GenBank/DDBJ whole genome shotgun (WGS) entry which is preliminary data.</text>
</comment>
<organism evidence="2 3">
    <name type="scientific">Fusarium oxysporum f. sp. narcissi</name>
    <dbReference type="NCBI Taxonomy" id="451672"/>
    <lineage>
        <taxon>Eukaryota</taxon>
        <taxon>Fungi</taxon>
        <taxon>Dikarya</taxon>
        <taxon>Ascomycota</taxon>
        <taxon>Pezizomycotina</taxon>
        <taxon>Sordariomycetes</taxon>
        <taxon>Hypocreomycetidae</taxon>
        <taxon>Hypocreales</taxon>
        <taxon>Nectriaceae</taxon>
        <taxon>Fusarium</taxon>
        <taxon>Fusarium oxysporum species complex</taxon>
    </lineage>
</organism>